<feature type="compositionally biased region" description="Low complexity" evidence="1">
    <location>
        <begin position="152"/>
        <end position="165"/>
    </location>
</feature>
<comment type="caution">
    <text evidence="2">The sequence shown here is derived from an EMBL/GenBank/DDBJ whole genome shotgun (WGS) entry which is preliminary data.</text>
</comment>
<protein>
    <submittedName>
        <fullName evidence="2">Uncharacterized protein</fullName>
    </submittedName>
</protein>
<feature type="region of interest" description="Disordered" evidence="1">
    <location>
        <begin position="1"/>
        <end position="196"/>
    </location>
</feature>
<accession>A0A5M3YS24</accession>
<evidence type="ECO:0000313" key="3">
    <source>
        <dbReference type="Proteomes" id="UP000452235"/>
    </source>
</evidence>
<reference evidence="2 3" key="1">
    <citation type="submission" date="2020-01" db="EMBL/GenBank/DDBJ databases">
        <title>Aspergillus terreus IFO 6365 whole genome shotgun sequence.</title>
        <authorList>
            <person name="Kanamasa S."/>
            <person name="Takahashi H."/>
        </authorList>
    </citation>
    <scope>NUCLEOTIDE SEQUENCE [LARGE SCALE GENOMIC DNA]</scope>
    <source>
        <strain evidence="2 3">IFO 6365</strain>
    </source>
</reference>
<feature type="compositionally biased region" description="Basic residues" evidence="1">
    <location>
        <begin position="135"/>
        <end position="146"/>
    </location>
</feature>
<name>A0A5M3YS24_ASPTE</name>
<sequence length="320" mass="33639">MHHTWIYISLTGPPADPPPPGPSPKADSQLANLPRPPGHLAARTSPSLAPPRQPPRSLGGSLPQPRGPLRACSPPPLTETPAPTGQPRPSAAARGPQHPPSTRVSDPRPGGLAPPPLGAKPPKGGGPLGPSAPSRARHPPGHHHRPPGPGGAPLYATGYGYATATGGVGRPSDRPPIDSPTSLGPSSCETEFRGPKVAGGERFLYGVVRAFSQIPYKLGRFFSPPNPPKIVLSAFRRAANWPAPGRLPKAPPAKVARPPTGHGPSRRDAPKTPRQLASPRPRPRRGRAVQDPRQLAGRARRRRRPALSLSSPRPRPPANW</sequence>
<feature type="region of interest" description="Disordered" evidence="1">
    <location>
        <begin position="241"/>
        <end position="320"/>
    </location>
</feature>
<proteinExistence type="predicted"/>
<dbReference type="EMBL" id="BLJY01000004">
    <property type="protein sequence ID" value="GFF15810.1"/>
    <property type="molecule type" value="Genomic_DNA"/>
</dbReference>
<dbReference type="Proteomes" id="UP000452235">
    <property type="component" value="Unassembled WGS sequence"/>
</dbReference>
<organism evidence="2 3">
    <name type="scientific">Aspergillus terreus</name>
    <dbReference type="NCBI Taxonomy" id="33178"/>
    <lineage>
        <taxon>Eukaryota</taxon>
        <taxon>Fungi</taxon>
        <taxon>Dikarya</taxon>
        <taxon>Ascomycota</taxon>
        <taxon>Pezizomycotina</taxon>
        <taxon>Eurotiomycetes</taxon>
        <taxon>Eurotiomycetidae</taxon>
        <taxon>Eurotiales</taxon>
        <taxon>Aspergillaceae</taxon>
        <taxon>Aspergillus</taxon>
        <taxon>Aspergillus subgen. Circumdati</taxon>
    </lineage>
</organism>
<dbReference type="AlphaFoldDB" id="A0A5M3YS24"/>
<evidence type="ECO:0000313" key="2">
    <source>
        <dbReference type="EMBL" id="GFF15810.1"/>
    </source>
</evidence>
<keyword evidence="3" id="KW-1185">Reference proteome</keyword>
<feature type="compositionally biased region" description="Pro residues" evidence="1">
    <location>
        <begin position="14"/>
        <end position="23"/>
    </location>
</feature>
<gene>
    <name evidence="2" type="ORF">ATEIFO6365_0004093000</name>
</gene>
<feature type="compositionally biased region" description="Polar residues" evidence="1">
    <location>
        <begin position="179"/>
        <end position="189"/>
    </location>
</feature>
<evidence type="ECO:0000256" key="1">
    <source>
        <dbReference type="SAM" id="MobiDB-lite"/>
    </source>
</evidence>